<evidence type="ECO:0000313" key="2">
    <source>
        <dbReference type="Proteomes" id="UP000789366"/>
    </source>
</evidence>
<organism evidence="1 2">
    <name type="scientific">Cetraspora pellucida</name>
    <dbReference type="NCBI Taxonomy" id="1433469"/>
    <lineage>
        <taxon>Eukaryota</taxon>
        <taxon>Fungi</taxon>
        <taxon>Fungi incertae sedis</taxon>
        <taxon>Mucoromycota</taxon>
        <taxon>Glomeromycotina</taxon>
        <taxon>Glomeromycetes</taxon>
        <taxon>Diversisporales</taxon>
        <taxon>Gigasporaceae</taxon>
        <taxon>Cetraspora</taxon>
    </lineage>
</organism>
<keyword evidence="2" id="KW-1185">Reference proteome</keyword>
<name>A0ACA9PJI3_9GLOM</name>
<accession>A0ACA9PJI3</accession>
<dbReference type="Proteomes" id="UP000789366">
    <property type="component" value="Unassembled WGS sequence"/>
</dbReference>
<sequence length="217" mass="25276">STQSGIKQEVPWHRTKVFSLGSWQISLLAILVPLVGITLELRRGFVVNYLLPRKEIRLANEKNLAWLEQKKVQQTQTEALLEVEAQKIYDKINNLSFDFILKKDEKGEPFGSVGFKEILTSLEKVGFSEMTMATTKLNNFEIKKLEDKNLNPYYLIVNNDNRDEAYFCFERMVKEGWDILSKSPAPINIEIEYEENEQNGRVYRRVTALYTDDNIFV</sequence>
<reference evidence="1" key="1">
    <citation type="submission" date="2021-06" db="EMBL/GenBank/DDBJ databases">
        <authorList>
            <person name="Kallberg Y."/>
            <person name="Tangrot J."/>
            <person name="Rosling A."/>
        </authorList>
    </citation>
    <scope>NUCLEOTIDE SEQUENCE</scope>
    <source>
        <strain evidence="1">28 12/20/2015</strain>
    </source>
</reference>
<proteinExistence type="predicted"/>
<comment type="caution">
    <text evidence="1">The sequence shown here is derived from an EMBL/GenBank/DDBJ whole genome shotgun (WGS) entry which is preliminary data.</text>
</comment>
<dbReference type="EMBL" id="CAJVPW010026182">
    <property type="protein sequence ID" value="CAG8711562.1"/>
    <property type="molecule type" value="Genomic_DNA"/>
</dbReference>
<gene>
    <name evidence="1" type="ORF">SPELUC_LOCUS11851</name>
</gene>
<evidence type="ECO:0000313" key="1">
    <source>
        <dbReference type="EMBL" id="CAG8711562.1"/>
    </source>
</evidence>
<feature type="non-terminal residue" evidence="1">
    <location>
        <position position="1"/>
    </location>
</feature>
<protein>
    <submittedName>
        <fullName evidence="1">10090_t:CDS:1</fullName>
    </submittedName>
</protein>